<dbReference type="PROSITE" id="PS50173">
    <property type="entry name" value="UMUC"/>
    <property type="match status" value="1"/>
</dbReference>
<dbReference type="OrthoDB" id="5723at2759"/>
<feature type="domain" description="UmuC" evidence="18">
    <location>
        <begin position="8"/>
        <end position="239"/>
    </location>
</feature>
<evidence type="ECO:0000256" key="10">
    <source>
        <dbReference type="ARBA" id="ARBA00022771"/>
    </source>
</evidence>
<evidence type="ECO:0000256" key="5">
    <source>
        <dbReference type="ARBA" id="ARBA00012417"/>
    </source>
</evidence>
<evidence type="ECO:0000256" key="7">
    <source>
        <dbReference type="ARBA" id="ARBA00022695"/>
    </source>
</evidence>
<dbReference type="Pfam" id="PF11799">
    <property type="entry name" value="IMS_C"/>
    <property type="match status" value="1"/>
</dbReference>
<dbReference type="AlphaFoldDB" id="A0A6J2YK11"/>
<dbReference type="Pfam" id="PF00817">
    <property type="entry name" value="IMS"/>
    <property type="match status" value="1"/>
</dbReference>
<comment type="cofactor">
    <cofactor evidence="2">
        <name>Mg(2+)</name>
        <dbReference type="ChEBI" id="CHEBI:18420"/>
    </cofactor>
</comment>
<dbReference type="InterPro" id="IPR043502">
    <property type="entry name" value="DNA/RNA_pol_sf"/>
</dbReference>
<evidence type="ECO:0000256" key="13">
    <source>
        <dbReference type="ARBA" id="ARBA00023204"/>
    </source>
</evidence>
<keyword evidence="9" id="KW-0227">DNA damage</keyword>
<dbReference type="SUPFAM" id="SSF56672">
    <property type="entry name" value="DNA/RNA polymerases"/>
    <property type="match status" value="1"/>
</dbReference>
<keyword evidence="10" id="KW-0863">Zinc-finger</keyword>
<evidence type="ECO:0000256" key="6">
    <source>
        <dbReference type="ARBA" id="ARBA00022679"/>
    </source>
</evidence>
<dbReference type="Pfam" id="PF21704">
    <property type="entry name" value="POLH-Rev1_HhH"/>
    <property type="match status" value="1"/>
</dbReference>
<keyword evidence="6" id="KW-0808">Transferase</keyword>
<evidence type="ECO:0000313" key="21">
    <source>
        <dbReference type="RefSeq" id="XP_030763210.1"/>
    </source>
</evidence>
<dbReference type="InterPro" id="IPR036775">
    <property type="entry name" value="DNA_pol_Y-fam_lit_finger_sf"/>
</dbReference>
<dbReference type="GO" id="GO:0035861">
    <property type="term" value="C:site of double-strand break"/>
    <property type="evidence" value="ECO:0007669"/>
    <property type="project" value="TreeGrafter"/>
</dbReference>
<dbReference type="GO" id="GO:0003684">
    <property type="term" value="F:damaged DNA binding"/>
    <property type="evidence" value="ECO:0007669"/>
    <property type="project" value="InterPro"/>
</dbReference>
<comment type="subcellular location">
    <subcellularLocation>
        <location evidence="3">Nucleus</location>
    </subcellularLocation>
</comment>
<dbReference type="FunCoup" id="A0A6J2YK11">
    <property type="interactions" value="1610"/>
</dbReference>
<dbReference type="GO" id="GO:0042276">
    <property type="term" value="P:error-prone translesion synthesis"/>
    <property type="evidence" value="ECO:0007669"/>
    <property type="project" value="TreeGrafter"/>
</dbReference>
<evidence type="ECO:0000256" key="12">
    <source>
        <dbReference type="ARBA" id="ARBA00022842"/>
    </source>
</evidence>
<dbReference type="InterPro" id="IPR052230">
    <property type="entry name" value="DNA_polymerase_eta"/>
</dbReference>
<dbReference type="Gene3D" id="3.40.1170.60">
    <property type="match status" value="1"/>
</dbReference>
<dbReference type="Gene3D" id="3.30.70.270">
    <property type="match status" value="1"/>
</dbReference>
<dbReference type="GO" id="GO:0006281">
    <property type="term" value="P:DNA repair"/>
    <property type="evidence" value="ECO:0007669"/>
    <property type="project" value="UniProtKB-KW"/>
</dbReference>
<reference evidence="21" key="1">
    <citation type="submission" date="2025-08" db="UniProtKB">
        <authorList>
            <consortium name="RefSeq"/>
        </authorList>
    </citation>
    <scope>IDENTIFICATION</scope>
    <source>
        <tissue evidence="21">Gonads</tissue>
    </source>
</reference>
<evidence type="ECO:0000256" key="3">
    <source>
        <dbReference type="ARBA" id="ARBA00004123"/>
    </source>
</evidence>
<proteinExistence type="inferred from homology"/>
<evidence type="ECO:0000256" key="16">
    <source>
        <dbReference type="ARBA" id="ARBA00049244"/>
    </source>
</evidence>
<protein>
    <recommendedName>
        <fullName evidence="15">DNA polymerase eta</fullName>
        <ecNumber evidence="5">2.7.7.7</ecNumber>
    </recommendedName>
</protein>
<evidence type="ECO:0000256" key="4">
    <source>
        <dbReference type="ARBA" id="ARBA00010945"/>
    </source>
</evidence>
<dbReference type="GO" id="GO:0003887">
    <property type="term" value="F:DNA-directed DNA polymerase activity"/>
    <property type="evidence" value="ECO:0007669"/>
    <property type="project" value="UniProtKB-EC"/>
</dbReference>
<dbReference type="SUPFAM" id="SSF100879">
    <property type="entry name" value="Lesion bypass DNA polymerase (Y-family), little finger domain"/>
    <property type="match status" value="1"/>
</dbReference>
<dbReference type="GO" id="GO:0005634">
    <property type="term" value="C:nucleus"/>
    <property type="evidence" value="ECO:0007669"/>
    <property type="project" value="UniProtKB-SubCell"/>
</dbReference>
<comment type="similarity">
    <text evidence="4">Belongs to the DNA polymerase type-Y family.</text>
</comment>
<dbReference type="InterPro" id="IPR043128">
    <property type="entry name" value="Rev_trsase/Diguanyl_cyclase"/>
</dbReference>
<evidence type="ECO:0000256" key="17">
    <source>
        <dbReference type="SAM" id="Coils"/>
    </source>
</evidence>
<dbReference type="GeneID" id="115887836"/>
<dbReference type="RefSeq" id="XP_030763210.1">
    <property type="nucleotide sequence ID" value="XM_030907350.1"/>
</dbReference>
<accession>A0A6J2YK11</accession>
<dbReference type="GO" id="GO:0008270">
    <property type="term" value="F:zinc ion binding"/>
    <property type="evidence" value="ECO:0007669"/>
    <property type="project" value="UniProtKB-KW"/>
</dbReference>
<keyword evidence="7" id="KW-0548">Nucleotidyltransferase</keyword>
<evidence type="ECO:0000256" key="2">
    <source>
        <dbReference type="ARBA" id="ARBA00001946"/>
    </source>
</evidence>
<evidence type="ECO:0000256" key="1">
    <source>
        <dbReference type="ARBA" id="ARBA00001936"/>
    </source>
</evidence>
<sequence length="730" mass="83401">MSYLNRIILLIDMDCFYCQVEEKLNPKLKDKPIAVVQANEWRGGGIIAVNYCARDKGVTRHMRGDEAKQKCPDIHLVKVPQVRGKADLTKYRDAGKEVADVLLTLSSNLERASVDDAYLDISDIVEQRISSNCSITRDKLKNTFVVGSPVGEFIANVNTNIELDDNNKRLAVGAIIAEEIREKIFAVTHYTCSVGIAHNKVLAKLVCGLHKPNRQTILPYEALPLLYKDMPIKKLKGLGGKLGSEVSEKLNIVNMGELIHFNQKDLIKLFDEKIGTWLFDIARGIDMEPVNTRLLAKSISCCKQFQGRSALITQKDVEHWLNELSEELHERLNKDLEENNRRARQMVVSFSQNNPEQSHCTRSLPLNSNEKLLIYNNFLNIIQKHCKKSDGSFSIRYLGIGATNFEPMKKTKDIKFFFQNMKETNSHVTEYKKYKTNATSESEIINQTASIANDILIDEDSCYLSETQNEGKDDTTYVYFEEVHPESVKNQSFVDADLSNSSINSISDDSIKDEVYIQNSDNTVRKQNIASFFSNFYDRTFDTSKCFKQTGNSFNVDINSSNETTIDETNVITSECHEENVKINSNNNVNLVDGDNINKCPMCNKLLSSKEYQTHMDYHFALKMVKDEEHLYSANLEISKNINSLDEKSTNIKTNKNSFGNKRKQLNEKSKSILGYFQNQTNEINTDLCKICKECNKQVLIENYDVHMDFHLAKKNPFRTKSDPFYIFKK</sequence>
<keyword evidence="12" id="KW-0460">Magnesium</keyword>
<organism evidence="20 21">
    <name type="scientific">Sitophilus oryzae</name>
    <name type="common">Rice weevil</name>
    <name type="synonym">Curculio oryzae</name>
    <dbReference type="NCBI Taxonomy" id="7048"/>
    <lineage>
        <taxon>Eukaryota</taxon>
        <taxon>Metazoa</taxon>
        <taxon>Ecdysozoa</taxon>
        <taxon>Arthropoda</taxon>
        <taxon>Hexapoda</taxon>
        <taxon>Insecta</taxon>
        <taxon>Pterygota</taxon>
        <taxon>Neoptera</taxon>
        <taxon>Endopterygota</taxon>
        <taxon>Coleoptera</taxon>
        <taxon>Polyphaga</taxon>
        <taxon>Cucujiformia</taxon>
        <taxon>Curculionidae</taxon>
        <taxon>Dryophthorinae</taxon>
        <taxon>Sitophilus</taxon>
    </lineage>
</organism>
<evidence type="ECO:0000256" key="11">
    <source>
        <dbReference type="ARBA" id="ARBA00022833"/>
    </source>
</evidence>
<name>A0A6J2YK11_SITOR</name>
<keyword evidence="14" id="KW-0539">Nucleus</keyword>
<dbReference type="PANTHER" id="PTHR45873:SF1">
    <property type="entry name" value="DNA POLYMERASE ETA"/>
    <property type="match status" value="1"/>
</dbReference>
<dbReference type="InterPro" id="IPR041298">
    <property type="entry name" value="UBZ3"/>
</dbReference>
<keyword evidence="11" id="KW-0862">Zinc</keyword>
<keyword evidence="17" id="KW-0175">Coiled coil</keyword>
<keyword evidence="20" id="KW-1185">Reference proteome</keyword>
<evidence type="ECO:0000259" key="19">
    <source>
        <dbReference type="PROSITE" id="PS51907"/>
    </source>
</evidence>
<dbReference type="EC" id="2.7.7.7" evidence="5"/>
<dbReference type="Proteomes" id="UP000504635">
    <property type="component" value="Unplaced"/>
</dbReference>
<dbReference type="KEGG" id="soy:115887836"/>
<evidence type="ECO:0000256" key="8">
    <source>
        <dbReference type="ARBA" id="ARBA00022723"/>
    </source>
</evidence>
<evidence type="ECO:0000256" key="15">
    <source>
        <dbReference type="ARBA" id="ARBA00044975"/>
    </source>
</evidence>
<dbReference type="GO" id="GO:0009411">
    <property type="term" value="P:response to UV"/>
    <property type="evidence" value="ECO:0007669"/>
    <property type="project" value="UniProtKB-ARBA"/>
</dbReference>
<comment type="cofactor">
    <cofactor evidence="1">
        <name>Mn(2+)</name>
        <dbReference type="ChEBI" id="CHEBI:29035"/>
    </cofactor>
</comment>
<dbReference type="InParanoid" id="A0A6J2YK11"/>
<dbReference type="InterPro" id="IPR017961">
    <property type="entry name" value="DNA_pol_Y-fam_little_finger"/>
</dbReference>
<dbReference type="InterPro" id="IPR001126">
    <property type="entry name" value="UmuC"/>
</dbReference>
<comment type="catalytic activity">
    <reaction evidence="16">
        <text>DNA(n) + a 2'-deoxyribonucleoside 5'-triphosphate = DNA(n+1) + diphosphate</text>
        <dbReference type="Rhea" id="RHEA:22508"/>
        <dbReference type="Rhea" id="RHEA-COMP:17339"/>
        <dbReference type="Rhea" id="RHEA-COMP:17340"/>
        <dbReference type="ChEBI" id="CHEBI:33019"/>
        <dbReference type="ChEBI" id="CHEBI:61560"/>
        <dbReference type="ChEBI" id="CHEBI:173112"/>
        <dbReference type="EC" id="2.7.7.7"/>
    </reaction>
</comment>
<evidence type="ECO:0000256" key="9">
    <source>
        <dbReference type="ARBA" id="ARBA00022763"/>
    </source>
</evidence>
<dbReference type="Gene3D" id="3.30.1490.100">
    <property type="entry name" value="DNA polymerase, Y-family, little finger domain"/>
    <property type="match status" value="1"/>
</dbReference>
<gene>
    <name evidence="21" type="primary">LOC115887836</name>
</gene>
<dbReference type="FunFam" id="3.40.1170.60:FF:000003">
    <property type="entry name" value="DNA polymerase eta"/>
    <property type="match status" value="1"/>
</dbReference>
<dbReference type="GO" id="GO:0005657">
    <property type="term" value="C:replication fork"/>
    <property type="evidence" value="ECO:0007669"/>
    <property type="project" value="TreeGrafter"/>
</dbReference>
<keyword evidence="8" id="KW-0479">Metal-binding</keyword>
<evidence type="ECO:0000256" key="14">
    <source>
        <dbReference type="ARBA" id="ARBA00023242"/>
    </source>
</evidence>
<dbReference type="Gene3D" id="1.10.150.20">
    <property type="entry name" value="5' to 3' exonuclease, C-terminal subdomain"/>
    <property type="match status" value="1"/>
</dbReference>
<evidence type="ECO:0000259" key="18">
    <source>
        <dbReference type="PROSITE" id="PS50173"/>
    </source>
</evidence>
<dbReference type="PANTHER" id="PTHR45873">
    <property type="entry name" value="DNA POLYMERASE ETA"/>
    <property type="match status" value="1"/>
</dbReference>
<feature type="coiled-coil region" evidence="17">
    <location>
        <begin position="322"/>
        <end position="353"/>
    </location>
</feature>
<feature type="domain" description="UBZ3-type" evidence="19">
    <location>
        <begin position="593"/>
        <end position="627"/>
    </location>
</feature>
<dbReference type="PROSITE" id="PS51907">
    <property type="entry name" value="ZF_UBZ3"/>
    <property type="match status" value="1"/>
</dbReference>
<keyword evidence="13" id="KW-0234">DNA repair</keyword>
<dbReference type="PIRSF" id="PIRSF036603">
    <property type="entry name" value="DPol_eta"/>
    <property type="match status" value="1"/>
</dbReference>
<dbReference type="FunFam" id="1.10.150.20:FF:000014">
    <property type="entry name" value="Polymerase (DNA directed), eta"/>
    <property type="match status" value="1"/>
</dbReference>
<dbReference type="CTD" id="131889286"/>
<evidence type="ECO:0000313" key="20">
    <source>
        <dbReference type="Proteomes" id="UP000504635"/>
    </source>
</evidence>